<comment type="caution">
    <text evidence="1">The sequence shown here is derived from an EMBL/GenBank/DDBJ whole genome shotgun (WGS) entry which is preliminary data.</text>
</comment>
<evidence type="ECO:0000313" key="1">
    <source>
        <dbReference type="EMBL" id="CAG8804628.1"/>
    </source>
</evidence>
<feature type="non-terminal residue" evidence="1">
    <location>
        <position position="94"/>
    </location>
</feature>
<evidence type="ECO:0000313" key="2">
    <source>
        <dbReference type="Proteomes" id="UP000789920"/>
    </source>
</evidence>
<gene>
    <name evidence="1" type="ORF">RPERSI_LOCUS21756</name>
</gene>
<name>A0ACA9RPN0_9GLOM</name>
<sequence length="94" mass="10436">FDAALTLLHEARHSSLQSINEVLDQSLVTNNVQENTSNIINELTVEDKHDEMNKKERIEYSPSESSDADLDASGGLQSSNKMVNLSQTSNDPEF</sequence>
<reference evidence="1" key="1">
    <citation type="submission" date="2021-06" db="EMBL/GenBank/DDBJ databases">
        <authorList>
            <person name="Kallberg Y."/>
            <person name="Tangrot J."/>
            <person name="Rosling A."/>
        </authorList>
    </citation>
    <scope>NUCLEOTIDE SEQUENCE</scope>
    <source>
        <strain evidence="1">MA461A</strain>
    </source>
</reference>
<dbReference type="EMBL" id="CAJVQC010064514">
    <property type="protein sequence ID" value="CAG8804628.1"/>
    <property type="molecule type" value="Genomic_DNA"/>
</dbReference>
<organism evidence="1 2">
    <name type="scientific">Racocetra persica</name>
    <dbReference type="NCBI Taxonomy" id="160502"/>
    <lineage>
        <taxon>Eukaryota</taxon>
        <taxon>Fungi</taxon>
        <taxon>Fungi incertae sedis</taxon>
        <taxon>Mucoromycota</taxon>
        <taxon>Glomeromycotina</taxon>
        <taxon>Glomeromycetes</taxon>
        <taxon>Diversisporales</taxon>
        <taxon>Gigasporaceae</taxon>
        <taxon>Racocetra</taxon>
    </lineage>
</organism>
<accession>A0ACA9RPN0</accession>
<protein>
    <submittedName>
        <fullName evidence="1">2844_t:CDS:1</fullName>
    </submittedName>
</protein>
<feature type="non-terminal residue" evidence="1">
    <location>
        <position position="1"/>
    </location>
</feature>
<dbReference type="Proteomes" id="UP000789920">
    <property type="component" value="Unassembled WGS sequence"/>
</dbReference>
<proteinExistence type="predicted"/>
<keyword evidence="2" id="KW-1185">Reference proteome</keyword>